<dbReference type="EMBL" id="FNBH01000001">
    <property type="protein sequence ID" value="SDF18603.1"/>
    <property type="molecule type" value="Genomic_DNA"/>
</dbReference>
<dbReference type="OrthoDB" id="59888at2"/>
<dbReference type="PANTHER" id="PTHR43798">
    <property type="entry name" value="MONOACYLGLYCEROL LIPASE"/>
    <property type="match status" value="1"/>
</dbReference>
<dbReference type="InterPro" id="IPR050266">
    <property type="entry name" value="AB_hydrolase_sf"/>
</dbReference>
<accession>A0A1G7J133</accession>
<dbReference type="SUPFAM" id="SSF53474">
    <property type="entry name" value="alpha/beta-Hydrolases"/>
    <property type="match status" value="1"/>
</dbReference>
<dbReference type="InterPro" id="IPR029058">
    <property type="entry name" value="AB_hydrolase_fold"/>
</dbReference>
<keyword evidence="3" id="KW-1185">Reference proteome</keyword>
<organism evidence="2 3">
    <name type="scientific">Epilithonimonas hungarica</name>
    <dbReference type="NCBI Taxonomy" id="454006"/>
    <lineage>
        <taxon>Bacteria</taxon>
        <taxon>Pseudomonadati</taxon>
        <taxon>Bacteroidota</taxon>
        <taxon>Flavobacteriia</taxon>
        <taxon>Flavobacteriales</taxon>
        <taxon>Weeksellaceae</taxon>
        <taxon>Chryseobacterium group</taxon>
        <taxon>Epilithonimonas</taxon>
    </lineage>
</organism>
<protein>
    <submittedName>
        <fullName evidence="2">Pimeloyl-ACP methyl ester carboxylesterase</fullName>
    </submittedName>
</protein>
<feature type="domain" description="AB hydrolase-1" evidence="1">
    <location>
        <begin position="79"/>
        <end position="163"/>
    </location>
</feature>
<evidence type="ECO:0000313" key="2">
    <source>
        <dbReference type="EMBL" id="SDF18603.1"/>
    </source>
</evidence>
<gene>
    <name evidence="2" type="ORF">SAMN05421825_1250</name>
</gene>
<dbReference type="InterPro" id="IPR000073">
    <property type="entry name" value="AB_hydrolase_1"/>
</dbReference>
<reference evidence="3" key="1">
    <citation type="submission" date="2016-10" db="EMBL/GenBank/DDBJ databases">
        <authorList>
            <person name="Varghese N."/>
            <person name="Submissions S."/>
        </authorList>
    </citation>
    <scope>NUCLEOTIDE SEQUENCE [LARGE SCALE GENOMIC DNA]</scope>
    <source>
        <strain evidence="3">DSM 19684</strain>
    </source>
</reference>
<dbReference type="STRING" id="454006.SAMN05421825_1250"/>
<dbReference type="AlphaFoldDB" id="A0A1G7J133"/>
<name>A0A1G7J133_9FLAO</name>
<dbReference type="Pfam" id="PF00561">
    <property type="entry name" value="Abhydrolase_1"/>
    <property type="match status" value="1"/>
</dbReference>
<evidence type="ECO:0000313" key="3">
    <source>
        <dbReference type="Proteomes" id="UP000199203"/>
    </source>
</evidence>
<dbReference type="Gene3D" id="3.40.50.1820">
    <property type="entry name" value="alpha/beta hydrolase"/>
    <property type="match status" value="1"/>
</dbReference>
<dbReference type="PANTHER" id="PTHR43798:SF33">
    <property type="entry name" value="HYDROLASE, PUTATIVE (AFU_ORTHOLOGUE AFUA_2G14860)-RELATED"/>
    <property type="match status" value="1"/>
</dbReference>
<evidence type="ECO:0000259" key="1">
    <source>
        <dbReference type="Pfam" id="PF00561"/>
    </source>
</evidence>
<proteinExistence type="predicted"/>
<sequence length="305" mass="34479">MKLFTFLLLIIGYLPTSAQHSDSKLVSVEGKKMSYKTFNLENRKDGEPILVFEAGLGGGTFDPILRYLPANIGGIEYERTGVGNSDADPKVLSDSQLVERLHSMLQTLNIKPPYLLVGHSIGGPYIRLFAAKFPHEVSGLVLSDPTDFMLTKEEDERARIKSESKTGYREISTIIIKSLSQNKNVSQGTRNDAIRALNSNSKGFFIEYTDLPALNKDIATTVIISYNKYIETPDEELNKNLNLGINFKAWWKEYDNLRIQHFSDLIKDNDNSKIILLPKYSHGIHYQNPELVAKLIVDNYKSYVK</sequence>
<dbReference type="GO" id="GO:0016020">
    <property type="term" value="C:membrane"/>
    <property type="evidence" value="ECO:0007669"/>
    <property type="project" value="TreeGrafter"/>
</dbReference>
<dbReference type="RefSeq" id="WP_089872282.1">
    <property type="nucleotide sequence ID" value="NZ_FNBH01000001.1"/>
</dbReference>
<dbReference type="Proteomes" id="UP000199203">
    <property type="component" value="Unassembled WGS sequence"/>
</dbReference>